<evidence type="ECO:0000256" key="2">
    <source>
        <dbReference type="ARBA" id="ARBA00013541"/>
    </source>
</evidence>
<keyword evidence="6" id="KW-0862">Zinc</keyword>
<feature type="compositionally biased region" description="Polar residues" evidence="13">
    <location>
        <begin position="490"/>
        <end position="507"/>
    </location>
</feature>
<keyword evidence="3 10" id="KW-0479">Metal-binding</keyword>
<evidence type="ECO:0000259" key="14">
    <source>
        <dbReference type="PROSITE" id="PS51999"/>
    </source>
</evidence>
<evidence type="ECO:0000256" key="5">
    <source>
        <dbReference type="ARBA" id="ARBA00022801"/>
    </source>
</evidence>
<dbReference type="EMBL" id="CM004387">
    <property type="protein sequence ID" value="OAY60870.1"/>
    <property type="molecule type" value="Genomic_DNA"/>
</dbReference>
<dbReference type="InterPro" id="IPR010666">
    <property type="entry name" value="Znf_GRF"/>
</dbReference>
<feature type="binding site" evidence="10">
    <location>
        <position position="195"/>
    </location>
    <ligand>
        <name>Mg(2+)</name>
        <dbReference type="ChEBI" id="CHEBI:18420"/>
        <label>1</label>
    </ligand>
</feature>
<dbReference type="GO" id="GO:0008311">
    <property type="term" value="F:double-stranded DNA 3'-5' DNA exonuclease activity"/>
    <property type="evidence" value="ECO:0000318"/>
    <property type="project" value="GO_Central"/>
</dbReference>
<feature type="site" description="Important for catalytic activity" evidence="11">
    <location>
        <position position="264"/>
    </location>
</feature>
<evidence type="ECO:0000256" key="3">
    <source>
        <dbReference type="ARBA" id="ARBA00022723"/>
    </source>
</evidence>
<evidence type="ECO:0000256" key="11">
    <source>
        <dbReference type="PIRSR" id="PIRSR604808-3"/>
    </source>
</evidence>
<dbReference type="Gene3D" id="3.60.10.10">
    <property type="entry name" value="Endonuclease/exonuclease/phosphatase"/>
    <property type="match status" value="1"/>
</dbReference>
<dbReference type="Pfam" id="PF06839">
    <property type="entry name" value="Zn_ribbon_GRF"/>
    <property type="match status" value="1"/>
</dbReference>
<dbReference type="GO" id="GO:0046403">
    <property type="term" value="F:polynucleotide 3'-phosphatase activity"/>
    <property type="evidence" value="ECO:0007669"/>
    <property type="project" value="EnsemblPlants"/>
</dbReference>
<feature type="site" description="Transition state stabilizer" evidence="11">
    <location>
        <position position="195"/>
    </location>
</feature>
<feature type="binding site" evidence="10">
    <location>
        <position position="322"/>
    </location>
    <ligand>
        <name>Mg(2+)</name>
        <dbReference type="ChEBI" id="CHEBI:18420"/>
        <label>1</label>
    </ligand>
</feature>
<gene>
    <name evidence="15" type="ORF">MANES_01G146000</name>
</gene>
<dbReference type="AlphaFoldDB" id="A0A251M1M3"/>
<feature type="region of interest" description="Disordered" evidence="13">
    <location>
        <begin position="480"/>
        <end position="546"/>
    </location>
</feature>
<dbReference type="Pfam" id="PF03372">
    <property type="entry name" value="Exo_endo_phos"/>
    <property type="match status" value="1"/>
</dbReference>
<evidence type="ECO:0000256" key="10">
    <source>
        <dbReference type="PIRSR" id="PIRSR604808-2"/>
    </source>
</evidence>
<name>A0A251M1M3_MANES</name>
<dbReference type="PROSITE" id="PS51435">
    <property type="entry name" value="AP_NUCLEASE_F1_4"/>
    <property type="match status" value="1"/>
</dbReference>
<dbReference type="InterPro" id="IPR004808">
    <property type="entry name" value="AP_endonuc_1"/>
</dbReference>
<keyword evidence="8" id="KW-0539">Nucleus</keyword>
<feature type="binding site" evidence="10">
    <location>
        <position position="193"/>
    </location>
    <ligand>
        <name>Mg(2+)</name>
        <dbReference type="ChEBI" id="CHEBI:18420"/>
        <label>1</label>
    </ligand>
</feature>
<evidence type="ECO:0000313" key="16">
    <source>
        <dbReference type="Proteomes" id="UP000091857"/>
    </source>
</evidence>
<dbReference type="SUPFAM" id="SSF56219">
    <property type="entry name" value="DNase I-like"/>
    <property type="match status" value="1"/>
</dbReference>
<dbReference type="EMBL" id="CM004387">
    <property type="protein sequence ID" value="OAY60869.1"/>
    <property type="molecule type" value="Genomic_DNA"/>
</dbReference>
<sequence length="623" mass="70152">MRIVTYNVNGLRQRISQFGSLLKLLDSFDADIICFQETKLRRQELTSDLAVADGYESFFSCTRTNDKGRTGYSGVATFCRVKSAFSSDEVALPVAAEEGFTGLVDSSRNGKAEMPAVAQGLEEYDQDELLKVDGEGRCIITDHGHFVLFNIYGPRAESDDSERIQFKLMFFKILQKRWESLRQEGRRIFVVGDLNIAPTAMDRCDAGPDFEKNEFRRWFRSMLVESGGPFFDVFRSKHPDRREAYTCWPSNTGAEQFNYGSRIDHILFAGSCLHQDYELQGHNFVTCHVKECDILTEYKRWKPGNTLRWKGGWGIKLEGSDHAPMCTSLVEIPVVPQHGTPSLSARYLPMIHGLQQTLVSVLLKRQASTQVQSCRMSTSFSEENASIEKCSESMKGSFNRCSIHGLTTSDSYSLNEDSEGAILRTGKKSKDITNETCPNTTTMLHRSNDSSVPEEKTKKKLRKSQWSQLSLKSFFQKSSNISNSSEHSSMDVSLSQADVADSNSHPNETVAKDGQISSAKHYESITDPQDQNEVNQNEVNYGPSDKEKNNVALQEWKRIQQLMQNSVPLCKGHKEPCVARIVKKPGPTFGRRFYVCARAEGPASNPEANCGYFKWASSKSRQK</sequence>
<feature type="compositionally biased region" description="Polar residues" evidence="13">
    <location>
        <begin position="434"/>
        <end position="451"/>
    </location>
</feature>
<dbReference type="GO" id="GO:0008270">
    <property type="term" value="F:zinc ion binding"/>
    <property type="evidence" value="ECO:0007669"/>
    <property type="project" value="UniProtKB-KW"/>
</dbReference>
<dbReference type="Gramene" id="Manes.01G146000.13.v8.1">
    <property type="protein sequence ID" value="Manes.01G146000.13.v8.1.CDS"/>
    <property type="gene ID" value="Manes.01G146000.v8.1"/>
</dbReference>
<dbReference type="PANTHER" id="PTHR22748:SF4">
    <property type="entry name" value="DNA-(APURINIC OR APYRIMIDINIC SITE) ENDONUCLEASE 2"/>
    <property type="match status" value="1"/>
</dbReference>
<reference evidence="15 16" key="1">
    <citation type="submission" date="2016-02" db="EMBL/GenBank/DDBJ databases">
        <title>WGS assembly of Manihot esculenta.</title>
        <authorList>
            <person name="Bredeson J.V."/>
            <person name="Prochnik S.E."/>
            <person name="Lyons J.B."/>
            <person name="Schmutz J."/>
            <person name="Grimwood J."/>
            <person name="Vrebalov J."/>
            <person name="Bart R.S."/>
            <person name="Amuge T."/>
            <person name="Ferguson M.E."/>
            <person name="Green R."/>
            <person name="Putnam N."/>
            <person name="Stites J."/>
            <person name="Rounsley S."/>
            <person name="Rokhsar D.S."/>
        </authorList>
    </citation>
    <scope>NUCLEOTIDE SEQUENCE [LARGE SCALE GENOMIC DNA]</scope>
    <source>
        <strain evidence="16">cv. AM560-2</strain>
        <tissue evidence="15">Leaf</tissue>
    </source>
</reference>
<dbReference type="GO" id="GO:0005634">
    <property type="term" value="C:nucleus"/>
    <property type="evidence" value="ECO:0000318"/>
    <property type="project" value="GO_Central"/>
</dbReference>
<dbReference type="PROSITE" id="PS51999">
    <property type="entry name" value="ZF_GRF"/>
    <property type="match status" value="1"/>
</dbReference>
<accession>A0A251M1M3</accession>
<evidence type="ECO:0000256" key="7">
    <source>
        <dbReference type="ARBA" id="ARBA00022842"/>
    </source>
</evidence>
<dbReference type="OrthoDB" id="391817at2759"/>
<dbReference type="InterPro" id="IPR036691">
    <property type="entry name" value="Endo/exonu/phosph_ase_sf"/>
</dbReference>
<feature type="active site" description="Proton donor/acceptor" evidence="9">
    <location>
        <position position="193"/>
    </location>
</feature>
<comment type="cofactor">
    <cofactor evidence="10">
        <name>Mg(2+)</name>
        <dbReference type="ChEBI" id="CHEBI:18420"/>
    </cofactor>
    <cofactor evidence="10">
        <name>Mn(2+)</name>
        <dbReference type="ChEBI" id="CHEBI:29035"/>
    </cofactor>
    <text evidence="10">Probably binds two magnesium or manganese ions per subunit.</text>
</comment>
<protein>
    <recommendedName>
        <fullName evidence="2">DNA-(apurinic or apyrimidinic site) endonuclease 2</fullName>
    </recommendedName>
</protein>
<evidence type="ECO:0000256" key="1">
    <source>
        <dbReference type="ARBA" id="ARBA00007092"/>
    </source>
</evidence>
<keyword evidence="16" id="KW-1185">Reference proteome</keyword>
<dbReference type="PANTHER" id="PTHR22748">
    <property type="entry name" value="AP ENDONUCLEASE"/>
    <property type="match status" value="1"/>
</dbReference>
<dbReference type="GO" id="GO:0006284">
    <property type="term" value="P:base-excision repair"/>
    <property type="evidence" value="ECO:0000318"/>
    <property type="project" value="GO_Central"/>
</dbReference>
<evidence type="ECO:0000256" key="6">
    <source>
        <dbReference type="ARBA" id="ARBA00022833"/>
    </source>
</evidence>
<keyword evidence="7 10" id="KW-0460">Magnesium</keyword>
<dbReference type="GO" id="GO:0008081">
    <property type="term" value="F:phosphoric diester hydrolase activity"/>
    <property type="evidence" value="ECO:0000318"/>
    <property type="project" value="GO_Central"/>
</dbReference>
<evidence type="ECO:0000256" key="12">
    <source>
        <dbReference type="PROSITE-ProRule" id="PRU01343"/>
    </source>
</evidence>
<feature type="compositionally biased region" description="Low complexity" evidence="13">
    <location>
        <begin position="531"/>
        <end position="540"/>
    </location>
</feature>
<feature type="binding site" evidence="10">
    <location>
        <position position="37"/>
    </location>
    <ligand>
        <name>Mg(2+)</name>
        <dbReference type="ChEBI" id="CHEBI:18420"/>
        <label>1</label>
    </ligand>
</feature>
<feature type="active site" evidence="9">
    <location>
        <position position="152"/>
    </location>
</feature>
<feature type="active site" description="Proton acceptor" evidence="9">
    <location>
        <position position="322"/>
    </location>
</feature>
<evidence type="ECO:0000256" key="8">
    <source>
        <dbReference type="ARBA" id="ARBA00023242"/>
    </source>
</evidence>
<evidence type="ECO:0000256" key="9">
    <source>
        <dbReference type="PIRSR" id="PIRSR604808-1"/>
    </source>
</evidence>
<dbReference type="FunFam" id="3.60.10.10:FF:000042">
    <property type="entry name" value="DNA-(apurinic or apyrimidinic site) lyase"/>
    <property type="match status" value="1"/>
</dbReference>
<feature type="region of interest" description="Disordered" evidence="13">
    <location>
        <begin position="426"/>
        <end position="464"/>
    </location>
</feature>
<dbReference type="STRING" id="3983.A0A251M1M3"/>
<keyword evidence="4 12" id="KW-0863">Zinc-finger</keyword>
<feature type="binding site" evidence="10">
    <location>
        <position position="321"/>
    </location>
    <ligand>
        <name>Mg(2+)</name>
        <dbReference type="ChEBI" id="CHEBI:18420"/>
        <label>1</label>
    </ligand>
</feature>
<dbReference type="GO" id="GO:0003906">
    <property type="term" value="F:DNA-(apurinic or apyrimidinic site) endonuclease activity"/>
    <property type="evidence" value="ECO:0000318"/>
    <property type="project" value="GO_Central"/>
</dbReference>
<evidence type="ECO:0000256" key="13">
    <source>
        <dbReference type="SAM" id="MobiDB-lite"/>
    </source>
</evidence>
<keyword evidence="10" id="KW-0464">Manganese</keyword>
<keyword evidence="5" id="KW-0378">Hydrolase</keyword>
<dbReference type="InterPro" id="IPR005135">
    <property type="entry name" value="Endo/exonuclease/phosphatase"/>
</dbReference>
<dbReference type="Proteomes" id="UP000091857">
    <property type="component" value="Chromosome 1"/>
</dbReference>
<feature type="binding site" evidence="10">
    <location>
        <position position="7"/>
    </location>
    <ligand>
        <name>Mg(2+)</name>
        <dbReference type="ChEBI" id="CHEBI:18420"/>
        <label>1</label>
    </ligand>
</feature>
<dbReference type="Gramene" id="Manes.01G146000.11.v8.1">
    <property type="protein sequence ID" value="Manes.01G146000.11.v8.1.CDS"/>
    <property type="gene ID" value="Manes.01G146000.v8.1"/>
</dbReference>
<comment type="similarity">
    <text evidence="1">Belongs to the DNA repair enzymes AP/ExoA family.</text>
</comment>
<proteinExistence type="inferred from homology"/>
<evidence type="ECO:0000256" key="4">
    <source>
        <dbReference type="ARBA" id="ARBA00022771"/>
    </source>
</evidence>
<feature type="site" description="Interaction with DNA substrate" evidence="11">
    <location>
        <position position="322"/>
    </location>
</feature>
<evidence type="ECO:0000313" key="15">
    <source>
        <dbReference type="EMBL" id="OAY60869.1"/>
    </source>
</evidence>
<organism evidence="15 16">
    <name type="scientific">Manihot esculenta</name>
    <name type="common">Cassava</name>
    <name type="synonym">Jatropha manihot</name>
    <dbReference type="NCBI Taxonomy" id="3983"/>
    <lineage>
        <taxon>Eukaryota</taxon>
        <taxon>Viridiplantae</taxon>
        <taxon>Streptophyta</taxon>
        <taxon>Embryophyta</taxon>
        <taxon>Tracheophyta</taxon>
        <taxon>Spermatophyta</taxon>
        <taxon>Magnoliopsida</taxon>
        <taxon>eudicotyledons</taxon>
        <taxon>Gunneridae</taxon>
        <taxon>Pentapetalae</taxon>
        <taxon>rosids</taxon>
        <taxon>fabids</taxon>
        <taxon>Malpighiales</taxon>
        <taxon>Euphorbiaceae</taxon>
        <taxon>Crotonoideae</taxon>
        <taxon>Manihoteae</taxon>
        <taxon>Manihot</taxon>
    </lineage>
</organism>
<dbReference type="Gramene" id="Manes.01G146000.12.v8.1">
    <property type="protein sequence ID" value="Manes.01G146000.12.v8.1.CDS"/>
    <property type="gene ID" value="Manes.01G146000.v8.1"/>
</dbReference>
<feature type="domain" description="GRF-type" evidence="14">
    <location>
        <begin position="570"/>
        <end position="619"/>
    </location>
</feature>